<evidence type="ECO:0000256" key="8">
    <source>
        <dbReference type="RuleBase" id="RU365068"/>
    </source>
</evidence>
<comment type="similarity">
    <text evidence="6">Belongs to the DEAD box helicase family. DDX18/HAS1 subfamily.</text>
</comment>
<feature type="compositionally biased region" description="Polar residues" evidence="9">
    <location>
        <begin position="45"/>
        <end position="58"/>
    </location>
</feature>
<feature type="region of interest" description="Disordered" evidence="9">
    <location>
        <begin position="29"/>
        <end position="120"/>
    </location>
</feature>
<dbReference type="SMART" id="SM00490">
    <property type="entry name" value="HELICc"/>
    <property type="match status" value="1"/>
</dbReference>
<sequence length="595" mass="67027">MLLQERILMRKIRSREKKKLKLLKLKQELAEDAHSSDPGVIESPSVCSKQITSSSVNGSKRKEKPEETDEKCIDVKRTKKKKKSQSELSENAADGGTSNSTNNSESNEIKDPVEAVDSDRPVPIKLETGAPFSALDGHVCKKTLRAIEEMGFTNMTDVQAKTIPLQLAGYDVVASAKAGSGKTLAFLIPAIELMHTLKFKQRNGTGCIIITPTRELCIQTYGVLKELLKYHALTFGMLMGGANRATEADKLYWGLNIIVATPGRLLDHLQNTEGFMVKNLWSLIIDEVDEILQVGFEEDIRKIISLLPDRKRQSVMFSATASFKCHALTTLITGMRFQPHSVGADVKSETTPATGVTQGYLVVPSERRFHVLLAFLRKYKKNKVMVFFNSCQAVQFYHDLLNYIDVRCLCIHGKQKQEKRTKTFFQFSNATEGILLATTLAARGIDIPDVGWILQYDPPDDIAEYIHKVGRTARGVGGTGRAVLMLRPEEIKYVRYLKKAGISLNELDINPKTPVVDNQRPMEWLIGRNFHLRKLAQEAFQAYVRAYRSHRLKHVFDADKLDLKKVAQSFGLIRPPPVDLHTDPKQNMVPYKRRF</sequence>
<dbReference type="InterPro" id="IPR001650">
    <property type="entry name" value="Helicase_C-like"/>
</dbReference>
<dbReference type="InterPro" id="IPR027417">
    <property type="entry name" value="P-loop_NTPase"/>
</dbReference>
<dbReference type="GO" id="GO:0005524">
    <property type="term" value="F:ATP binding"/>
    <property type="evidence" value="ECO:0007669"/>
    <property type="project" value="UniProtKB-UniRule"/>
</dbReference>
<comment type="domain">
    <text evidence="8">The Q motif is unique to and characteristic of the DEAD box family of RNA helicases and controls ATP binding and hydrolysis.</text>
</comment>
<dbReference type="AlphaFoldDB" id="A0A1B6HLS9"/>
<organism evidence="12">
    <name type="scientific">Homalodisca liturata</name>
    <dbReference type="NCBI Taxonomy" id="320908"/>
    <lineage>
        <taxon>Eukaryota</taxon>
        <taxon>Metazoa</taxon>
        <taxon>Ecdysozoa</taxon>
        <taxon>Arthropoda</taxon>
        <taxon>Hexapoda</taxon>
        <taxon>Insecta</taxon>
        <taxon>Pterygota</taxon>
        <taxon>Neoptera</taxon>
        <taxon>Paraneoptera</taxon>
        <taxon>Hemiptera</taxon>
        <taxon>Auchenorrhyncha</taxon>
        <taxon>Membracoidea</taxon>
        <taxon>Cicadellidae</taxon>
        <taxon>Cicadellinae</taxon>
        <taxon>Proconiini</taxon>
        <taxon>Homalodisca</taxon>
    </lineage>
</organism>
<dbReference type="InterPro" id="IPR011545">
    <property type="entry name" value="DEAD/DEAH_box_helicase_dom"/>
</dbReference>
<evidence type="ECO:0000256" key="5">
    <source>
        <dbReference type="ARBA" id="ARBA00022884"/>
    </source>
</evidence>
<protein>
    <recommendedName>
        <fullName evidence="8">ATP-dependent RNA helicase</fullName>
        <ecNumber evidence="8">3.6.4.13</ecNumber>
    </recommendedName>
</protein>
<dbReference type="SMART" id="SM01178">
    <property type="entry name" value="DUF4217"/>
    <property type="match status" value="1"/>
</dbReference>
<dbReference type="SMART" id="SM00487">
    <property type="entry name" value="DEXDc"/>
    <property type="match status" value="1"/>
</dbReference>
<dbReference type="Pfam" id="PF13959">
    <property type="entry name" value="CTE_SPB4"/>
    <property type="match status" value="1"/>
</dbReference>
<dbReference type="GO" id="GO:0003724">
    <property type="term" value="F:RNA helicase activity"/>
    <property type="evidence" value="ECO:0007669"/>
    <property type="project" value="UniProtKB-EC"/>
</dbReference>
<dbReference type="PANTHER" id="PTHR24031">
    <property type="entry name" value="RNA HELICASE"/>
    <property type="match status" value="1"/>
</dbReference>
<dbReference type="EC" id="3.6.4.13" evidence="8"/>
<dbReference type="CDD" id="cd18787">
    <property type="entry name" value="SF2_C_DEAD"/>
    <property type="match status" value="1"/>
</dbReference>
<feature type="compositionally biased region" description="Low complexity" evidence="9">
    <location>
        <begin position="97"/>
        <end position="106"/>
    </location>
</feature>
<keyword evidence="2 8" id="KW-0378">Hydrolase</keyword>
<dbReference type="Pfam" id="PF00270">
    <property type="entry name" value="DEAD"/>
    <property type="match status" value="1"/>
</dbReference>
<name>A0A1B6HLS9_9HEMI</name>
<evidence type="ECO:0000313" key="12">
    <source>
        <dbReference type="EMBL" id="JAS75596.1"/>
    </source>
</evidence>
<keyword evidence="1 8" id="KW-0547">Nucleotide-binding</keyword>
<evidence type="ECO:0000256" key="1">
    <source>
        <dbReference type="ARBA" id="ARBA00022741"/>
    </source>
</evidence>
<dbReference type="SUPFAM" id="SSF52540">
    <property type="entry name" value="P-loop containing nucleoside triphosphate hydrolases"/>
    <property type="match status" value="1"/>
</dbReference>
<feature type="domain" description="Helicase ATP-binding" evidence="10">
    <location>
        <begin position="163"/>
        <end position="322"/>
    </location>
</feature>
<evidence type="ECO:0000256" key="7">
    <source>
        <dbReference type="ARBA" id="ARBA00047984"/>
    </source>
</evidence>
<comment type="catalytic activity">
    <reaction evidence="7 8">
        <text>ATP + H2O = ADP + phosphate + H(+)</text>
        <dbReference type="Rhea" id="RHEA:13065"/>
        <dbReference type="ChEBI" id="CHEBI:15377"/>
        <dbReference type="ChEBI" id="CHEBI:15378"/>
        <dbReference type="ChEBI" id="CHEBI:30616"/>
        <dbReference type="ChEBI" id="CHEBI:43474"/>
        <dbReference type="ChEBI" id="CHEBI:456216"/>
        <dbReference type="EC" id="3.6.4.13"/>
    </reaction>
</comment>
<dbReference type="Pfam" id="PF00271">
    <property type="entry name" value="Helicase_C"/>
    <property type="match status" value="1"/>
</dbReference>
<feature type="domain" description="Helicase C-terminal" evidence="11">
    <location>
        <begin position="355"/>
        <end position="515"/>
    </location>
</feature>
<keyword evidence="3 8" id="KW-0347">Helicase</keyword>
<feature type="compositionally biased region" description="Basic and acidic residues" evidence="9">
    <location>
        <begin position="107"/>
        <end position="120"/>
    </location>
</feature>
<evidence type="ECO:0000259" key="11">
    <source>
        <dbReference type="PROSITE" id="PS51194"/>
    </source>
</evidence>
<dbReference type="Gene3D" id="3.40.50.300">
    <property type="entry name" value="P-loop containing nucleotide triphosphate hydrolases"/>
    <property type="match status" value="2"/>
</dbReference>
<dbReference type="PROSITE" id="PS51192">
    <property type="entry name" value="HELICASE_ATP_BIND_1"/>
    <property type="match status" value="1"/>
</dbReference>
<keyword evidence="4 8" id="KW-0067">ATP-binding</keyword>
<dbReference type="InterPro" id="IPR014001">
    <property type="entry name" value="Helicase_ATP-bd"/>
</dbReference>
<dbReference type="GO" id="GO:0016787">
    <property type="term" value="F:hydrolase activity"/>
    <property type="evidence" value="ECO:0007669"/>
    <property type="project" value="UniProtKB-KW"/>
</dbReference>
<evidence type="ECO:0000256" key="3">
    <source>
        <dbReference type="ARBA" id="ARBA00022806"/>
    </source>
</evidence>
<keyword evidence="5 8" id="KW-0694">RNA-binding</keyword>
<proteinExistence type="inferred from homology"/>
<gene>
    <name evidence="12" type="ORF">g.18714</name>
</gene>
<reference evidence="12" key="1">
    <citation type="submission" date="2015-11" db="EMBL/GenBank/DDBJ databases">
        <title>De novo transcriptome assembly of four potential Pierce s Disease insect vectors from Arizona vineyards.</title>
        <authorList>
            <person name="Tassone E.E."/>
        </authorList>
    </citation>
    <scope>NUCLEOTIDE SEQUENCE</scope>
</reference>
<evidence type="ECO:0000256" key="9">
    <source>
        <dbReference type="SAM" id="MobiDB-lite"/>
    </source>
</evidence>
<dbReference type="GO" id="GO:0003723">
    <property type="term" value="F:RNA binding"/>
    <property type="evidence" value="ECO:0007669"/>
    <property type="project" value="UniProtKB-UniRule"/>
</dbReference>
<comment type="function">
    <text evidence="8">RNA helicase.</text>
</comment>
<evidence type="ECO:0000256" key="4">
    <source>
        <dbReference type="ARBA" id="ARBA00022840"/>
    </source>
</evidence>
<dbReference type="EMBL" id="GECU01032110">
    <property type="protein sequence ID" value="JAS75596.1"/>
    <property type="molecule type" value="Transcribed_RNA"/>
</dbReference>
<accession>A0A1B6HLS9</accession>
<dbReference type="FunFam" id="3.40.50.300:FF:000379">
    <property type="entry name" value="RNA helicase"/>
    <property type="match status" value="1"/>
</dbReference>
<dbReference type="PROSITE" id="PS51194">
    <property type="entry name" value="HELICASE_CTER"/>
    <property type="match status" value="1"/>
</dbReference>
<evidence type="ECO:0000259" key="10">
    <source>
        <dbReference type="PROSITE" id="PS51192"/>
    </source>
</evidence>
<dbReference type="InterPro" id="IPR025313">
    <property type="entry name" value="SPB4-like_CTE"/>
</dbReference>
<evidence type="ECO:0000256" key="6">
    <source>
        <dbReference type="ARBA" id="ARBA00024357"/>
    </source>
</evidence>
<evidence type="ECO:0000256" key="2">
    <source>
        <dbReference type="ARBA" id="ARBA00022801"/>
    </source>
</evidence>